<organism evidence="1 2">
    <name type="scientific">Pedobacter psychrophilus</name>
    <dbReference type="NCBI Taxonomy" id="1826909"/>
    <lineage>
        <taxon>Bacteria</taxon>
        <taxon>Pseudomonadati</taxon>
        <taxon>Bacteroidota</taxon>
        <taxon>Sphingobacteriia</taxon>
        <taxon>Sphingobacteriales</taxon>
        <taxon>Sphingobacteriaceae</taxon>
        <taxon>Pedobacter</taxon>
    </lineage>
</organism>
<keyword evidence="2" id="KW-1185">Reference proteome</keyword>
<sequence length="206" mass="22634">MKLTYSIMKIKVLQFLLIGLVIFISSCEKDGTINPEVLTNNKVEYNGENLSINAAGFVDYNLRSFYGNAPTHKNVDFYTIDGTFITSKTGSLLDISGKSVVFAELNSPNLDMIETATYNYINDSKDSGLTDTELSAKYSGKYFFTNAYVISSSQSSSLLTFSQNIDVVSGTVKISGSKPNYLITYDLVLENGKTLKGNYAGIFQSL</sequence>
<evidence type="ECO:0000313" key="1">
    <source>
        <dbReference type="EMBL" id="OAQ38193.1"/>
    </source>
</evidence>
<comment type="caution">
    <text evidence="1">The sequence shown here is derived from an EMBL/GenBank/DDBJ whole genome shotgun (WGS) entry which is preliminary data.</text>
</comment>
<dbReference type="Proteomes" id="UP000078459">
    <property type="component" value="Unassembled WGS sequence"/>
</dbReference>
<protein>
    <submittedName>
        <fullName evidence="1">Uncharacterized protein</fullName>
    </submittedName>
</protein>
<dbReference type="STRING" id="1826909.A5893_15455"/>
<accession>A0A179DCK3</accession>
<dbReference type="EMBL" id="LWHJ01000031">
    <property type="protein sequence ID" value="OAQ38193.1"/>
    <property type="molecule type" value="Genomic_DNA"/>
</dbReference>
<name>A0A179DCK3_9SPHI</name>
<reference evidence="1 2" key="1">
    <citation type="submission" date="2016-04" db="EMBL/GenBank/DDBJ databases">
        <authorList>
            <person name="Evans L.H."/>
            <person name="Alamgir A."/>
            <person name="Owens N."/>
            <person name="Weber N.D."/>
            <person name="Virtaneva K."/>
            <person name="Barbian K."/>
            <person name="Babar A."/>
            <person name="Rosenke K."/>
        </authorList>
    </citation>
    <scope>NUCLEOTIDE SEQUENCE [LARGE SCALE GENOMIC DNA]</scope>
    <source>
        <strain evidence="1 2">CCM 8644</strain>
    </source>
</reference>
<reference evidence="1 2" key="2">
    <citation type="submission" date="2016-06" db="EMBL/GenBank/DDBJ databases">
        <title>Pedobacter psychrophilus sp. nov., isolated from Antarctic fragmentary rock.</title>
        <authorList>
            <person name="Svec P."/>
        </authorList>
    </citation>
    <scope>NUCLEOTIDE SEQUENCE [LARGE SCALE GENOMIC DNA]</scope>
    <source>
        <strain evidence="1 2">CCM 8644</strain>
    </source>
</reference>
<dbReference type="PROSITE" id="PS51257">
    <property type="entry name" value="PROKAR_LIPOPROTEIN"/>
    <property type="match status" value="1"/>
</dbReference>
<gene>
    <name evidence="1" type="ORF">A5893_15455</name>
</gene>
<evidence type="ECO:0000313" key="2">
    <source>
        <dbReference type="Proteomes" id="UP000078459"/>
    </source>
</evidence>
<proteinExistence type="predicted"/>
<dbReference type="AlphaFoldDB" id="A0A179DCK3"/>